<dbReference type="GeneID" id="32205243"/>
<dbReference type="InterPro" id="IPR000914">
    <property type="entry name" value="SBP_5_dom"/>
</dbReference>
<dbReference type="HOGENOM" id="CLU_251608_0_0_2"/>
<dbReference type="SMART" id="SM00220">
    <property type="entry name" value="S_TKc"/>
    <property type="match status" value="1"/>
</dbReference>
<dbReference type="EMBL" id="CP007264">
    <property type="protein sequence ID" value="AHL22349.1"/>
    <property type="molecule type" value="Genomic_DNA"/>
</dbReference>
<keyword evidence="2" id="KW-0067">ATP-binding</keyword>
<dbReference type="InterPro" id="IPR011009">
    <property type="entry name" value="Kinase-like_dom_sf"/>
</dbReference>
<dbReference type="GO" id="GO:0005524">
    <property type="term" value="F:ATP binding"/>
    <property type="evidence" value="ECO:0007669"/>
    <property type="project" value="UniProtKB-KW"/>
</dbReference>
<dbReference type="PANTHER" id="PTHR24348:SF68">
    <property type="entry name" value="SERINE_THREONINE-PROTEIN KINASE ATG1C"/>
    <property type="match status" value="1"/>
</dbReference>
<dbReference type="PANTHER" id="PTHR24348">
    <property type="entry name" value="SERINE/THREONINE-PROTEIN KINASE UNC-51-RELATED"/>
    <property type="match status" value="1"/>
</dbReference>
<evidence type="ECO:0000313" key="7">
    <source>
        <dbReference type="Proteomes" id="UP000019434"/>
    </source>
</evidence>
<organism evidence="6 7">
    <name type="scientific">Thermococcus nautili</name>
    <dbReference type="NCBI Taxonomy" id="195522"/>
    <lineage>
        <taxon>Archaea</taxon>
        <taxon>Methanobacteriati</taxon>
        <taxon>Methanobacteriota</taxon>
        <taxon>Thermococci</taxon>
        <taxon>Thermococcales</taxon>
        <taxon>Thermococcaceae</taxon>
        <taxon>Thermococcus</taxon>
    </lineage>
</organism>
<dbReference type="Pfam" id="PF00496">
    <property type="entry name" value="SBP_bac_5"/>
    <property type="match status" value="1"/>
</dbReference>
<dbReference type="Proteomes" id="UP000019434">
    <property type="component" value="Chromosome"/>
</dbReference>
<dbReference type="InterPro" id="IPR013229">
    <property type="entry name" value="PEGA"/>
</dbReference>
<dbReference type="Pfam" id="PF00069">
    <property type="entry name" value="Pkinase"/>
    <property type="match status" value="1"/>
</dbReference>
<dbReference type="Gene3D" id="3.40.190.10">
    <property type="entry name" value="Periplasmic binding protein-like II"/>
    <property type="match status" value="1"/>
</dbReference>
<feature type="domain" description="Protein kinase" evidence="5">
    <location>
        <begin position="1064"/>
        <end position="1325"/>
    </location>
</feature>
<dbReference type="KEGG" id="tnu:BD01_0726"/>
<dbReference type="Pfam" id="PF08308">
    <property type="entry name" value="PEGA"/>
    <property type="match status" value="3"/>
</dbReference>
<dbReference type="GO" id="GO:0004674">
    <property type="term" value="F:protein serine/threonine kinase activity"/>
    <property type="evidence" value="ECO:0007669"/>
    <property type="project" value="InterPro"/>
</dbReference>
<evidence type="ECO:0000256" key="1">
    <source>
        <dbReference type="ARBA" id="ARBA00022741"/>
    </source>
</evidence>
<feature type="coiled-coil region" evidence="3">
    <location>
        <begin position="1315"/>
        <end position="1345"/>
    </location>
</feature>
<dbReference type="eggNOG" id="arCOG03682">
    <property type="taxonomic scope" value="Archaea"/>
</dbReference>
<dbReference type="Gene3D" id="1.10.510.10">
    <property type="entry name" value="Transferase(Phosphotransferase) domain 1"/>
    <property type="match status" value="1"/>
</dbReference>
<name>W8PJT2_9EURY</name>
<dbReference type="Gene3D" id="2.60.40.1120">
    <property type="entry name" value="Carboxypeptidase-like, regulatory domain"/>
    <property type="match status" value="2"/>
</dbReference>
<keyword evidence="1" id="KW-0547">Nucleotide-binding</keyword>
<evidence type="ECO:0000259" key="5">
    <source>
        <dbReference type="PROSITE" id="PS50011"/>
    </source>
</evidence>
<evidence type="ECO:0000256" key="3">
    <source>
        <dbReference type="SAM" id="Coils"/>
    </source>
</evidence>
<gene>
    <name evidence="6" type="ORF">BD01_0726</name>
</gene>
<feature type="compositionally biased region" description="Low complexity" evidence="4">
    <location>
        <begin position="767"/>
        <end position="781"/>
    </location>
</feature>
<protein>
    <submittedName>
        <fullName evidence="6">Putative solute binding protein</fullName>
    </submittedName>
</protein>
<dbReference type="PROSITE" id="PS00107">
    <property type="entry name" value="PROTEIN_KINASE_ATP"/>
    <property type="match status" value="1"/>
</dbReference>
<evidence type="ECO:0000256" key="2">
    <source>
        <dbReference type="ARBA" id="ARBA00022840"/>
    </source>
</evidence>
<accession>W8PJT2</accession>
<dbReference type="SUPFAM" id="SSF53850">
    <property type="entry name" value="Periplasmic binding protein-like II"/>
    <property type="match status" value="1"/>
</dbReference>
<dbReference type="SUPFAM" id="SSF56112">
    <property type="entry name" value="Protein kinase-like (PK-like)"/>
    <property type="match status" value="1"/>
</dbReference>
<evidence type="ECO:0000313" key="6">
    <source>
        <dbReference type="EMBL" id="AHL22349.1"/>
    </source>
</evidence>
<dbReference type="CDD" id="cd14014">
    <property type="entry name" value="STKc_PknB_like"/>
    <property type="match status" value="1"/>
</dbReference>
<dbReference type="GO" id="GO:0005737">
    <property type="term" value="C:cytoplasm"/>
    <property type="evidence" value="ECO:0007669"/>
    <property type="project" value="TreeGrafter"/>
</dbReference>
<sequence length="1445" mass="161705">MVRRWAVFVAVLLLISLVPLSPTFAQSTQETALRIVYLTAQGSLFTGVFNPSPSGMTDVYTHRIWYFLNDPPYVMGPDGSYHSYRCQLVSVNYNVQVPDDAVIWNDTLGEWTSPYAGRTAKSAVTWKCGLGTWVDGQKITLADYLFAYAMDWDWSHEGGAYYDQSWSASVAGKLQGIYGLEVKAVTSDYVEFTVYQDYAVPYSRWTTAVNYVPYPEFPWQLYYAASELVAKGYGGKVFSWSSKPTNGYQLNLIDGEQMEYISGMLSRLKDEAPIPDPLSELSNVLGKWGLDYYHSGLQDAESGYSALISWISNHKNALVTNGPYYVDDYNPGAMRLVLKLANNRRVGFPDTVNGKTIPWEPYWREIDVYGVLNDYTAILSVAKGEYDLYWFTRPYGTLSSVVQEYGKNINLIKAIPTWWSINLNLAGDPTTGLVETSNGTRFNPFALREVRYAMNWLINRQYIVSQVLQGSGAPLYGPNPTGQVNAHENYVTVAKAMGITPQGDEAYAIKMIDEAMNKASSELSDLGHTLEKRNGVWYFDGEPVTVKVIARVEDKRLDEGKYIAQILQKAGFKVELIQWQRTQANKAVYSSDPTTLQWHVYTEGWLAGEIRDVTSLAQDFWFFDIYVDPNWGSNYHNPVTVRDVLNAIASGDVAKFISELNLKYYNTPDKLKPLLDWTGYDLASLLAYSKWTKNGLTVSMWNIDQFWDLYKLAYALHLYNSPRIYTAELWDFYITNKRVKVGIPDPVTGLGSFLAVRSLEPAETLVSGETTGTGTTTSTPSQVQSDRGTIEVVSAPAGAEVYVDGGYQGIAPINVSVSPGTHRVQLKMPGYEEYSTTVTVDAGKTVVLNVNLEPKSGTLVVDSTPSGASVYVDGTYRGTTPLTVELQPGKHTINVTLEGYKPYMGTVNVPPGETVKITAKLEKKIATGTVWINSQPTGADVYVDGTWRGTTPLTLTLPPGTHTIEIRKEGYQPTRKTVDIAPGEEKKITLTLSVVTSQDTQPKTTSESTPANAVPRKAIAGVLAVFILVGAVFLLKRSRSGGKTQNEPSKGSIEGFPAELLDRYEPLEFLGEGGFAKVFKVKRKKDGKTVALKIPRIDEKTSKTFLREVSTWFQLNHPNVVKLYDADILPVPHLEMEFVEGAKVDGKLVRTLEELPKPVDEKTALKLIRGIAEGLKHAHSKGIVHRDLKPGNILLKSDLTPKITDWGLAKIGTMSSGRSVMGYTPLYAAPEHLMPSKFGNTDHRTDVWQLGTIFYELLTGRVPFEGYTYEEVFGKITDENYLHKPPSEFNPALAKYDGLFEKLLAKRKENRYGSVEEFLRDLEKLEESERRKQELGFQVEELKKTLARSVEALKRSKTAEEIRENSRLVVQTLSKLALAYAELNRKAELLNTLSDLKFYTTQHREELGRAIEALELMIRENLPVREDFVERLKVLLHEIERENGV</sequence>
<dbReference type="RefSeq" id="WP_084606314.1">
    <property type="nucleotide sequence ID" value="NZ_CP007264.1"/>
</dbReference>
<dbReference type="PROSITE" id="PS00108">
    <property type="entry name" value="PROTEIN_KINASE_ST"/>
    <property type="match status" value="1"/>
</dbReference>
<dbReference type="InterPro" id="IPR045269">
    <property type="entry name" value="Atg1-like"/>
</dbReference>
<dbReference type="InterPro" id="IPR008271">
    <property type="entry name" value="Ser/Thr_kinase_AS"/>
</dbReference>
<dbReference type="eggNOG" id="arCOG01672">
    <property type="taxonomic scope" value="Archaea"/>
</dbReference>
<dbReference type="eggNOG" id="arCOG03264">
    <property type="taxonomic scope" value="Archaea"/>
</dbReference>
<dbReference type="Gene3D" id="3.10.105.10">
    <property type="entry name" value="Dipeptide-binding Protein, Domain 3"/>
    <property type="match status" value="1"/>
</dbReference>
<proteinExistence type="predicted"/>
<evidence type="ECO:0000256" key="4">
    <source>
        <dbReference type="SAM" id="MobiDB-lite"/>
    </source>
</evidence>
<dbReference type="STRING" id="195522.BD01_0726"/>
<keyword evidence="3" id="KW-0175">Coiled coil</keyword>
<reference evidence="6 7" key="1">
    <citation type="submission" date="2014-02" db="EMBL/GenBank/DDBJ databases">
        <title>Genome Sequence of an Hyperthermophilic Archaeon, Thermococcus nautili 30-1, producing viral vesicles.</title>
        <authorList>
            <person name="Oberto J."/>
            <person name="Gaudin M."/>
            <person name="Cossu M."/>
            <person name="Gorlas A."/>
            <person name="Slesarev A."/>
            <person name="Marguet E."/>
            <person name="Forterre P."/>
        </authorList>
    </citation>
    <scope>NUCLEOTIDE SEQUENCE [LARGE SCALE GENOMIC DNA]</scope>
    <source>
        <strain evidence="6 7">30-1</strain>
    </source>
</reference>
<feature type="region of interest" description="Disordered" evidence="4">
    <location>
        <begin position="765"/>
        <end position="787"/>
    </location>
</feature>
<dbReference type="InterPro" id="IPR000719">
    <property type="entry name" value="Prot_kinase_dom"/>
</dbReference>
<dbReference type="InterPro" id="IPR017441">
    <property type="entry name" value="Protein_kinase_ATP_BS"/>
</dbReference>
<keyword evidence="7" id="KW-1185">Reference proteome</keyword>
<dbReference type="PROSITE" id="PS50011">
    <property type="entry name" value="PROTEIN_KINASE_DOM"/>
    <property type="match status" value="1"/>
</dbReference>